<comment type="caution">
    <text evidence="2">The sequence shown here is derived from an EMBL/GenBank/DDBJ whole genome shotgun (WGS) entry which is preliminary data.</text>
</comment>
<feature type="compositionally biased region" description="Polar residues" evidence="1">
    <location>
        <begin position="9"/>
        <end position="27"/>
    </location>
</feature>
<feature type="region of interest" description="Disordered" evidence="1">
    <location>
        <begin position="1"/>
        <end position="45"/>
    </location>
</feature>
<protein>
    <recommendedName>
        <fullName evidence="3">Large polyvalent protein associated domain-containing protein</fullName>
    </recommendedName>
</protein>
<name>A0A0F9KNA1_9ZZZZ</name>
<dbReference type="EMBL" id="LAZR01007717">
    <property type="protein sequence ID" value="KKM83418.1"/>
    <property type="molecule type" value="Genomic_DNA"/>
</dbReference>
<proteinExistence type="predicted"/>
<gene>
    <name evidence="2" type="ORF">LCGC14_1309690</name>
</gene>
<organism evidence="2">
    <name type="scientific">marine sediment metagenome</name>
    <dbReference type="NCBI Taxonomy" id="412755"/>
    <lineage>
        <taxon>unclassified sequences</taxon>
        <taxon>metagenomes</taxon>
        <taxon>ecological metagenomes</taxon>
    </lineage>
</organism>
<feature type="compositionally biased region" description="Basic residues" evidence="1">
    <location>
        <begin position="963"/>
        <end position="986"/>
    </location>
</feature>
<feature type="non-terminal residue" evidence="2">
    <location>
        <position position="1"/>
    </location>
</feature>
<sequence>VEKPVTAEETVQTTAGPKKQTLITGTPKQEIVTKSRAKPPQKEGIKALKPVESEVEAVGLFADPEAPSERFEGTQRAHGGYRVIDTEFPGVGRKEIGPVHKSEEAAAEYAADRRAQFVDMTEAKNFDEVVDFLADPEGQATAIAQEEGTILEGQAEGEAQLAQEKAAIYAVDDYSQMVKDIDTELKGVGGIRYDTDPTSGKPINKGEFQDISSEIINVKGKGIFLQRGKPKGAVEGMHLDTFVEKLRHEKKFFGTDEQFLELLGELYPKVAKRKGQPRRKKGAPPVAGSASISESLGFAIWKKLNVKLGHEEARTVLKGRRLFDVPLLELAAFAKEKNIDLHPKIMGAVRFIEGLKAAGLSTFEVDSVLELWENPRFRSAIERGPKNVQARQATMDLIDEKLTEEYMLPEELRTTPVGAGHKWFKGAHRTVGFDIFLRALKYKTDSILQKRKYHNIKRDILKSVKPSIFKWREKVRLPIREKIFKASMPPELLKKFFGVEPEALELTPAERVMVDRMRTEYWDEAAKEFGLPYKKDYVPLVDLDSPKDWRVPKFAPREIEDIHRLPQYGLQENPTLDIWEVAGRYIERNVEVKNYNPMMKEIAPMIEELEPSRKQLAEQWLSHTVKGIPTDAQKYLNRSLKSLGAKIGLNLSDRAYERLASDLHGAHLTGAIGFRLRLAIRNAGQRHLIWVKAGTEAYIWASKARGTAEGRALLKESEVLRARTIEFQEEFAAELPSLWPRKIKEIAMWMYKRVDRKSVEKGFLAGFRKSIREGNSREQAIVDGDIMAADTQWVYGIGSPGIQTGAAGIISWYWSWPLNYVDFLHQMLKSPIKNAPQVGRFMTAALFAYTIKEATGIDVPSWAFFGPAVQFGRRVPLGPVPGALFDVSKGLLSMYPGDDVESETKSFKQAWRKVRPMFPPSYLIFYDLKKLSERDAMGFLFHMRKDRPDKGGFFTGPKEKPPASRRRRATRSQRKRPSRSIRRPRS</sequence>
<evidence type="ECO:0008006" key="3">
    <source>
        <dbReference type="Google" id="ProtNLM"/>
    </source>
</evidence>
<evidence type="ECO:0000313" key="2">
    <source>
        <dbReference type="EMBL" id="KKM83418.1"/>
    </source>
</evidence>
<dbReference type="AlphaFoldDB" id="A0A0F9KNA1"/>
<feature type="region of interest" description="Disordered" evidence="1">
    <location>
        <begin position="947"/>
        <end position="986"/>
    </location>
</feature>
<accession>A0A0F9KNA1</accession>
<evidence type="ECO:0000256" key="1">
    <source>
        <dbReference type="SAM" id="MobiDB-lite"/>
    </source>
</evidence>
<reference evidence="2" key="1">
    <citation type="journal article" date="2015" name="Nature">
        <title>Complex archaea that bridge the gap between prokaryotes and eukaryotes.</title>
        <authorList>
            <person name="Spang A."/>
            <person name="Saw J.H."/>
            <person name="Jorgensen S.L."/>
            <person name="Zaremba-Niedzwiedzka K."/>
            <person name="Martijn J."/>
            <person name="Lind A.E."/>
            <person name="van Eijk R."/>
            <person name="Schleper C."/>
            <person name="Guy L."/>
            <person name="Ettema T.J."/>
        </authorList>
    </citation>
    <scope>NUCLEOTIDE SEQUENCE</scope>
</reference>